<dbReference type="Proteomes" id="UP000238634">
    <property type="component" value="Unassembled WGS sequence"/>
</dbReference>
<dbReference type="InterPro" id="IPR028098">
    <property type="entry name" value="Glyco_trans_4-like_N"/>
</dbReference>
<evidence type="ECO:0000313" key="3">
    <source>
        <dbReference type="EMBL" id="PSB20345.1"/>
    </source>
</evidence>
<dbReference type="STRING" id="1920490.GCA_001895925_04144"/>
<name>A0A2T1DIQ4_9CYAN</name>
<keyword evidence="3" id="KW-0808">Transferase</keyword>
<dbReference type="Pfam" id="PF00534">
    <property type="entry name" value="Glycos_transf_1"/>
    <property type="match status" value="1"/>
</dbReference>
<evidence type="ECO:0000259" key="2">
    <source>
        <dbReference type="Pfam" id="PF13439"/>
    </source>
</evidence>
<dbReference type="OrthoDB" id="9814612at2"/>
<feature type="domain" description="Glycosyltransferase subfamily 4-like N-terminal" evidence="2">
    <location>
        <begin position="66"/>
        <end position="176"/>
    </location>
</feature>
<keyword evidence="4" id="KW-1185">Reference proteome</keyword>
<organism evidence="3 4">
    <name type="scientific">Phormidesmis priestleyi ULC007</name>
    <dbReference type="NCBI Taxonomy" id="1920490"/>
    <lineage>
        <taxon>Bacteria</taxon>
        <taxon>Bacillati</taxon>
        <taxon>Cyanobacteriota</taxon>
        <taxon>Cyanophyceae</taxon>
        <taxon>Leptolyngbyales</taxon>
        <taxon>Leptolyngbyaceae</taxon>
        <taxon>Phormidesmis</taxon>
    </lineage>
</organism>
<evidence type="ECO:0000313" key="4">
    <source>
        <dbReference type="Proteomes" id="UP000238634"/>
    </source>
</evidence>
<gene>
    <name evidence="3" type="ORF">C7B65_07845</name>
</gene>
<dbReference type="Pfam" id="PF13439">
    <property type="entry name" value="Glyco_transf_4"/>
    <property type="match status" value="1"/>
</dbReference>
<dbReference type="Gene3D" id="3.40.50.2000">
    <property type="entry name" value="Glycogen Phosphorylase B"/>
    <property type="match status" value="2"/>
</dbReference>
<dbReference type="CDD" id="cd03811">
    <property type="entry name" value="GT4_GT28_WabH-like"/>
    <property type="match status" value="1"/>
</dbReference>
<dbReference type="AlphaFoldDB" id="A0A2T1DIQ4"/>
<sequence length="400" mass="44573">MKILFLNYSGKLGGAELSLLDLAKVYPDALLGLFEDGQFRQLAEQNQVPVKILSDRTIAVRKESSWLVGLSSLGSLIPLVANVTQLSRDYDLIYANTLKALVVGAFASLIARRPLVFHLHDILSLDHFSRANRRLTVALCNRFASRVIAVSQASLNSFIEAGGRPEIGVKVYNGFQLQDYSDDDPDEKRQHNTAQQLRDRLGLDDRFVIGHFSRLCAWKGQHILIDALTHCPPDVTAVLVGDDLFGEQDYVQELHDQVARLGLSDRVHFLGFRSDVVPLMKMCDLITHTSTTAEPFGRVIVEAMLCGKPIIAADAGGVLEIVEPGVTGWLVPPGDAQRLAETINHCRNYWQETQTIAQQGRQQAKQRFNLTVTRKQIRHLLEQVIAARSPQPGRSLELRQ</sequence>
<dbReference type="InterPro" id="IPR001296">
    <property type="entry name" value="Glyco_trans_1"/>
</dbReference>
<reference evidence="3 4" key="1">
    <citation type="submission" date="2018-02" db="EMBL/GenBank/DDBJ databases">
        <authorList>
            <person name="Cohen D.B."/>
            <person name="Kent A.D."/>
        </authorList>
    </citation>
    <scope>NUCLEOTIDE SEQUENCE [LARGE SCALE GENOMIC DNA]</scope>
    <source>
        <strain evidence="3 4">ULC007</strain>
    </source>
</reference>
<evidence type="ECO:0000259" key="1">
    <source>
        <dbReference type="Pfam" id="PF00534"/>
    </source>
</evidence>
<accession>A0A2T1DIQ4</accession>
<dbReference type="GO" id="GO:0016757">
    <property type="term" value="F:glycosyltransferase activity"/>
    <property type="evidence" value="ECO:0007669"/>
    <property type="project" value="InterPro"/>
</dbReference>
<dbReference type="EMBL" id="PVWG01000006">
    <property type="protein sequence ID" value="PSB20345.1"/>
    <property type="molecule type" value="Genomic_DNA"/>
</dbReference>
<feature type="domain" description="Glycosyl transferase family 1" evidence="1">
    <location>
        <begin position="197"/>
        <end position="362"/>
    </location>
</feature>
<dbReference type="RefSeq" id="WP_073070267.1">
    <property type="nucleotide sequence ID" value="NZ_MPPI01000006.1"/>
</dbReference>
<proteinExistence type="predicted"/>
<dbReference type="PANTHER" id="PTHR12526">
    <property type="entry name" value="GLYCOSYLTRANSFERASE"/>
    <property type="match status" value="1"/>
</dbReference>
<dbReference type="SUPFAM" id="SSF53756">
    <property type="entry name" value="UDP-Glycosyltransferase/glycogen phosphorylase"/>
    <property type="match status" value="1"/>
</dbReference>
<reference evidence="3 4" key="2">
    <citation type="submission" date="2018-03" db="EMBL/GenBank/DDBJ databases">
        <title>The ancient ancestry and fast evolution of plastids.</title>
        <authorList>
            <person name="Moore K.R."/>
            <person name="Magnabosco C."/>
            <person name="Momper L."/>
            <person name="Gold D.A."/>
            <person name="Bosak T."/>
            <person name="Fournier G.P."/>
        </authorList>
    </citation>
    <scope>NUCLEOTIDE SEQUENCE [LARGE SCALE GENOMIC DNA]</scope>
    <source>
        <strain evidence="3 4">ULC007</strain>
    </source>
</reference>
<protein>
    <submittedName>
        <fullName evidence="3">Glycosyltransferase family 1 protein</fullName>
    </submittedName>
</protein>
<comment type="caution">
    <text evidence="3">The sequence shown here is derived from an EMBL/GenBank/DDBJ whole genome shotgun (WGS) entry which is preliminary data.</text>
</comment>